<dbReference type="PANTHER" id="PTHR43341">
    <property type="entry name" value="AMINO ACID PERMEASE"/>
    <property type="match status" value="1"/>
</dbReference>
<keyword evidence="8" id="KW-1185">Reference proteome</keyword>
<proteinExistence type="predicted"/>
<keyword evidence="3 5" id="KW-1133">Transmembrane helix</keyword>
<evidence type="ECO:0000259" key="6">
    <source>
        <dbReference type="Pfam" id="PF00324"/>
    </source>
</evidence>
<sequence>MVSKTEARETVLLATKEPEYNSRLSNEDIPLLNEVDGLHRRLSNRQIQWIAIGGSIGTGLFVSIGWGLIEGGPGSLLLGFTLYCGLLALVNSCMAEMTCFMPVVGGWVPMGSKWVNEAYGFMAGWNFFLYEAVLIPFEISALNLVLTYWRDDIPVAAVVAACAVLYGVINLFAVRAYGESEFWLSSGKVVLIFMLFFFTFITMVGGNPNHDAYGFRYWKTPGSFATNMHTGALGRFEGFLGAFFQASFTCVGPEYVAMVAGEAVYPRKTIKAAFKTMYWRFGIFFILGALCVGIVLPYNDPTLNEILSTEGAGTGASSPYVIAMQNMGISVLPDLTNALMITSIFSAGNSYVYCATRTLYSLSVNSHAPRFLQKTTKSGVPIYCFCVTMIFTLLSFLSVGRSASEGVIWLANITQAAQLLDYIFMCTTYIFFYHALKAQNIPRSGPGSPLVYRGWWQPWTAWIGLGLMSLTLGGYGYTTFYKFDIGTFFTYYAMCFICIILFFGFMFGKGTKFVKSTEADLVWERPQIDEYERGIEVPEGVWEELLGIVRRRIGNGRSSERAGERGMEKVKV</sequence>
<evidence type="ECO:0000313" key="8">
    <source>
        <dbReference type="Proteomes" id="UP000799536"/>
    </source>
</evidence>
<feature type="transmembrane region" description="Helical" evidence="5">
    <location>
        <begin position="49"/>
        <end position="69"/>
    </location>
</feature>
<keyword evidence="4 5" id="KW-0472">Membrane</keyword>
<dbReference type="InterPro" id="IPR004841">
    <property type="entry name" value="AA-permease/SLC12A_dom"/>
</dbReference>
<feature type="transmembrane region" description="Helical" evidence="5">
    <location>
        <begin position="242"/>
        <end position="265"/>
    </location>
</feature>
<feature type="transmembrane region" description="Helical" evidence="5">
    <location>
        <begin position="489"/>
        <end position="508"/>
    </location>
</feature>
<feature type="transmembrane region" description="Helical" evidence="5">
    <location>
        <begin position="380"/>
        <end position="399"/>
    </location>
</feature>
<comment type="subcellular location">
    <subcellularLocation>
        <location evidence="1">Membrane</location>
        <topology evidence="1">Multi-pass membrane protein</topology>
    </subcellularLocation>
</comment>
<dbReference type="OrthoDB" id="10062876at2759"/>
<dbReference type="PANTHER" id="PTHR43341:SF6">
    <property type="entry name" value="AMINO ACID TRANSPORTER (EUROFUNG)"/>
    <property type="match status" value="1"/>
</dbReference>
<feature type="transmembrane region" description="Helical" evidence="5">
    <location>
        <begin position="456"/>
        <end position="477"/>
    </location>
</feature>
<organism evidence="7 8">
    <name type="scientific">Delitschia confertaspora ATCC 74209</name>
    <dbReference type="NCBI Taxonomy" id="1513339"/>
    <lineage>
        <taxon>Eukaryota</taxon>
        <taxon>Fungi</taxon>
        <taxon>Dikarya</taxon>
        <taxon>Ascomycota</taxon>
        <taxon>Pezizomycotina</taxon>
        <taxon>Dothideomycetes</taxon>
        <taxon>Pleosporomycetidae</taxon>
        <taxon>Pleosporales</taxon>
        <taxon>Delitschiaceae</taxon>
        <taxon>Delitschia</taxon>
    </lineage>
</organism>
<evidence type="ECO:0000313" key="7">
    <source>
        <dbReference type="EMBL" id="KAF2197773.1"/>
    </source>
</evidence>
<dbReference type="GO" id="GO:0015171">
    <property type="term" value="F:amino acid transmembrane transporter activity"/>
    <property type="evidence" value="ECO:0007669"/>
    <property type="project" value="TreeGrafter"/>
</dbReference>
<keyword evidence="2 5" id="KW-0812">Transmembrane</keyword>
<gene>
    <name evidence="7" type="ORF">GQ43DRAFT_466149</name>
</gene>
<dbReference type="EMBL" id="ML994200">
    <property type="protein sequence ID" value="KAF2197773.1"/>
    <property type="molecule type" value="Genomic_DNA"/>
</dbReference>
<reference evidence="7" key="1">
    <citation type="journal article" date="2020" name="Stud. Mycol.">
        <title>101 Dothideomycetes genomes: a test case for predicting lifestyles and emergence of pathogens.</title>
        <authorList>
            <person name="Haridas S."/>
            <person name="Albert R."/>
            <person name="Binder M."/>
            <person name="Bloem J."/>
            <person name="Labutti K."/>
            <person name="Salamov A."/>
            <person name="Andreopoulos B."/>
            <person name="Baker S."/>
            <person name="Barry K."/>
            <person name="Bills G."/>
            <person name="Bluhm B."/>
            <person name="Cannon C."/>
            <person name="Castanera R."/>
            <person name="Culley D."/>
            <person name="Daum C."/>
            <person name="Ezra D."/>
            <person name="Gonzalez J."/>
            <person name="Henrissat B."/>
            <person name="Kuo A."/>
            <person name="Liang C."/>
            <person name="Lipzen A."/>
            <person name="Lutzoni F."/>
            <person name="Magnuson J."/>
            <person name="Mondo S."/>
            <person name="Nolan M."/>
            <person name="Ohm R."/>
            <person name="Pangilinan J."/>
            <person name="Park H.-J."/>
            <person name="Ramirez L."/>
            <person name="Alfaro M."/>
            <person name="Sun H."/>
            <person name="Tritt A."/>
            <person name="Yoshinaga Y."/>
            <person name="Zwiers L.-H."/>
            <person name="Turgeon B."/>
            <person name="Goodwin S."/>
            <person name="Spatafora J."/>
            <person name="Crous P."/>
            <person name="Grigoriev I."/>
        </authorList>
    </citation>
    <scope>NUCLEOTIDE SEQUENCE</scope>
    <source>
        <strain evidence="7">ATCC 74209</strain>
    </source>
</reference>
<evidence type="ECO:0000256" key="3">
    <source>
        <dbReference type="ARBA" id="ARBA00022989"/>
    </source>
</evidence>
<feature type="transmembrane region" description="Helical" evidence="5">
    <location>
        <begin position="338"/>
        <end position="360"/>
    </location>
</feature>
<feature type="transmembrane region" description="Helical" evidence="5">
    <location>
        <begin position="128"/>
        <end position="149"/>
    </location>
</feature>
<dbReference type="PIRSF" id="PIRSF006060">
    <property type="entry name" value="AA_transporter"/>
    <property type="match status" value="1"/>
</dbReference>
<evidence type="ECO:0000256" key="2">
    <source>
        <dbReference type="ARBA" id="ARBA00022692"/>
    </source>
</evidence>
<evidence type="ECO:0000256" key="4">
    <source>
        <dbReference type="ARBA" id="ARBA00023136"/>
    </source>
</evidence>
<feature type="transmembrane region" description="Helical" evidence="5">
    <location>
        <begin position="189"/>
        <end position="206"/>
    </location>
</feature>
<feature type="transmembrane region" description="Helical" evidence="5">
    <location>
        <begin position="419"/>
        <end position="436"/>
    </location>
</feature>
<dbReference type="Proteomes" id="UP000799536">
    <property type="component" value="Unassembled WGS sequence"/>
</dbReference>
<name>A0A9P4JJQ7_9PLEO</name>
<dbReference type="Gene3D" id="1.20.1740.10">
    <property type="entry name" value="Amino acid/polyamine transporter I"/>
    <property type="match status" value="1"/>
</dbReference>
<evidence type="ECO:0000256" key="5">
    <source>
        <dbReference type="SAM" id="Phobius"/>
    </source>
</evidence>
<feature type="transmembrane region" description="Helical" evidence="5">
    <location>
        <begin position="155"/>
        <end position="177"/>
    </location>
</feature>
<dbReference type="Pfam" id="PF00324">
    <property type="entry name" value="AA_permease"/>
    <property type="match status" value="1"/>
</dbReference>
<feature type="transmembrane region" description="Helical" evidence="5">
    <location>
        <begin position="75"/>
        <end position="108"/>
    </location>
</feature>
<dbReference type="AlphaFoldDB" id="A0A9P4JJQ7"/>
<dbReference type="InterPro" id="IPR050524">
    <property type="entry name" value="APC_YAT"/>
</dbReference>
<comment type="caution">
    <text evidence="7">The sequence shown here is derived from an EMBL/GenBank/DDBJ whole genome shotgun (WGS) entry which is preliminary data.</text>
</comment>
<accession>A0A9P4JJQ7</accession>
<protein>
    <submittedName>
        <fullName evidence="7">Amino acid transporter-like protein</fullName>
    </submittedName>
</protein>
<evidence type="ECO:0000256" key="1">
    <source>
        <dbReference type="ARBA" id="ARBA00004141"/>
    </source>
</evidence>
<dbReference type="GO" id="GO:0016020">
    <property type="term" value="C:membrane"/>
    <property type="evidence" value="ECO:0007669"/>
    <property type="project" value="UniProtKB-SubCell"/>
</dbReference>
<feature type="domain" description="Amino acid permease/ SLC12A" evidence="6">
    <location>
        <begin position="47"/>
        <end position="513"/>
    </location>
</feature>
<feature type="transmembrane region" description="Helical" evidence="5">
    <location>
        <begin position="277"/>
        <end position="298"/>
    </location>
</feature>